<feature type="region of interest" description="Disordered" evidence="1">
    <location>
        <begin position="1142"/>
        <end position="1379"/>
    </location>
</feature>
<feature type="compositionally biased region" description="Low complexity" evidence="1">
    <location>
        <begin position="438"/>
        <end position="480"/>
    </location>
</feature>
<protein>
    <recommendedName>
        <fullName evidence="4">Proteophosphoglycan ppg4</fullName>
    </recommendedName>
</protein>
<feature type="region of interest" description="Disordered" evidence="1">
    <location>
        <begin position="22"/>
        <end position="111"/>
    </location>
</feature>
<feature type="compositionally biased region" description="Low complexity" evidence="1">
    <location>
        <begin position="951"/>
        <end position="963"/>
    </location>
</feature>
<feature type="region of interest" description="Disordered" evidence="1">
    <location>
        <begin position="1577"/>
        <end position="1639"/>
    </location>
</feature>
<dbReference type="OrthoDB" id="2537107at2759"/>
<keyword evidence="3" id="KW-1185">Reference proteome</keyword>
<feature type="region of interest" description="Disordered" evidence="1">
    <location>
        <begin position="217"/>
        <end position="250"/>
    </location>
</feature>
<feature type="region of interest" description="Disordered" evidence="1">
    <location>
        <begin position="271"/>
        <end position="339"/>
    </location>
</feature>
<feature type="region of interest" description="Disordered" evidence="1">
    <location>
        <begin position="621"/>
        <end position="642"/>
    </location>
</feature>
<feature type="compositionally biased region" description="Basic and acidic residues" evidence="1">
    <location>
        <begin position="376"/>
        <end position="387"/>
    </location>
</feature>
<feature type="region of interest" description="Disordered" evidence="1">
    <location>
        <begin position="710"/>
        <end position="821"/>
    </location>
</feature>
<feature type="compositionally biased region" description="Low complexity" evidence="1">
    <location>
        <begin position="1615"/>
        <end position="1624"/>
    </location>
</feature>
<feature type="compositionally biased region" description="Low complexity" evidence="1">
    <location>
        <begin position="293"/>
        <end position="306"/>
    </location>
</feature>
<organism evidence="2 3">
    <name type="scientific">Rhodotorula graminis (strain WP1)</name>
    <dbReference type="NCBI Taxonomy" id="578459"/>
    <lineage>
        <taxon>Eukaryota</taxon>
        <taxon>Fungi</taxon>
        <taxon>Dikarya</taxon>
        <taxon>Basidiomycota</taxon>
        <taxon>Pucciniomycotina</taxon>
        <taxon>Microbotryomycetes</taxon>
        <taxon>Sporidiobolales</taxon>
        <taxon>Sporidiobolaceae</taxon>
        <taxon>Rhodotorula</taxon>
    </lineage>
</organism>
<dbReference type="GeneID" id="28978456"/>
<evidence type="ECO:0000256" key="1">
    <source>
        <dbReference type="SAM" id="MobiDB-lite"/>
    </source>
</evidence>
<feature type="compositionally biased region" description="Polar residues" evidence="1">
    <location>
        <begin position="740"/>
        <end position="758"/>
    </location>
</feature>
<feature type="region of interest" description="Disordered" evidence="1">
    <location>
        <begin position="1663"/>
        <end position="1692"/>
    </location>
</feature>
<feature type="compositionally biased region" description="Low complexity" evidence="1">
    <location>
        <begin position="765"/>
        <end position="777"/>
    </location>
</feature>
<feature type="compositionally biased region" description="Basic and acidic residues" evidence="1">
    <location>
        <begin position="32"/>
        <end position="51"/>
    </location>
</feature>
<evidence type="ECO:0000313" key="2">
    <source>
        <dbReference type="EMBL" id="KPV72691.1"/>
    </source>
</evidence>
<feature type="compositionally biased region" description="Polar residues" evidence="1">
    <location>
        <begin position="504"/>
        <end position="521"/>
    </location>
</feature>
<feature type="compositionally biased region" description="Low complexity" evidence="1">
    <location>
        <begin position="77"/>
        <end position="92"/>
    </location>
</feature>
<evidence type="ECO:0000313" key="3">
    <source>
        <dbReference type="Proteomes" id="UP000053890"/>
    </source>
</evidence>
<feature type="compositionally biased region" description="Low complexity" evidence="1">
    <location>
        <begin position="1221"/>
        <end position="1235"/>
    </location>
</feature>
<dbReference type="RefSeq" id="XP_018268740.1">
    <property type="nucleotide sequence ID" value="XM_018418008.1"/>
</dbReference>
<dbReference type="OMA" id="YHAILEF"/>
<accession>A0A0P9EZP6</accession>
<reference evidence="2 3" key="1">
    <citation type="journal article" date="2015" name="Front. Microbiol.">
        <title>Genome sequence of the plant growth promoting endophytic yeast Rhodotorula graminis WP1.</title>
        <authorList>
            <person name="Firrincieli A."/>
            <person name="Otillar R."/>
            <person name="Salamov A."/>
            <person name="Schmutz J."/>
            <person name="Khan Z."/>
            <person name="Redman R.S."/>
            <person name="Fleck N.D."/>
            <person name="Lindquist E."/>
            <person name="Grigoriev I.V."/>
            <person name="Doty S.L."/>
        </authorList>
    </citation>
    <scope>NUCLEOTIDE SEQUENCE [LARGE SCALE GENOMIC DNA]</scope>
    <source>
        <strain evidence="2 3">WP1</strain>
    </source>
</reference>
<feature type="compositionally biased region" description="Pro residues" evidence="1">
    <location>
        <begin position="54"/>
        <end position="64"/>
    </location>
</feature>
<dbReference type="EMBL" id="KQ474086">
    <property type="protein sequence ID" value="KPV72691.1"/>
    <property type="molecule type" value="Genomic_DNA"/>
</dbReference>
<feature type="compositionally biased region" description="Basic residues" evidence="1">
    <location>
        <begin position="400"/>
        <end position="413"/>
    </location>
</feature>
<gene>
    <name evidence="2" type="ORF">RHOBADRAFT_55772</name>
</gene>
<dbReference type="Proteomes" id="UP000053890">
    <property type="component" value="Unassembled WGS sequence"/>
</dbReference>
<feature type="region of interest" description="Disordered" evidence="1">
    <location>
        <begin position="374"/>
        <end position="413"/>
    </location>
</feature>
<feature type="region of interest" description="Disordered" evidence="1">
    <location>
        <begin position="945"/>
        <end position="975"/>
    </location>
</feature>
<feature type="compositionally biased region" description="Low complexity" evidence="1">
    <location>
        <begin position="1195"/>
        <end position="1210"/>
    </location>
</feature>
<evidence type="ECO:0008006" key="4">
    <source>
        <dbReference type="Google" id="ProtNLM"/>
    </source>
</evidence>
<feature type="compositionally biased region" description="Basic and acidic residues" evidence="1">
    <location>
        <begin position="966"/>
        <end position="975"/>
    </location>
</feature>
<name>A0A0P9EZP6_RHOGW</name>
<feature type="region of interest" description="Disordered" evidence="1">
    <location>
        <begin position="428"/>
        <end position="564"/>
    </location>
</feature>
<feature type="compositionally biased region" description="Pro residues" evidence="1">
    <location>
        <begin position="93"/>
        <end position="102"/>
    </location>
</feature>
<proteinExistence type="predicted"/>
<feature type="compositionally biased region" description="Low complexity" evidence="1">
    <location>
        <begin position="1144"/>
        <end position="1156"/>
    </location>
</feature>
<feature type="compositionally biased region" description="Low complexity" evidence="1">
    <location>
        <begin position="238"/>
        <end position="249"/>
    </location>
</feature>
<sequence>MAPLGAAAAACSCWVSASVDASARSSRSAPLGHDRPHGLSRRDNDRLHDSRPPSTDPPHRPPLPGQQTNAASPPSPRHALTTAHALLTTLTAPPLPRTPFPPPHDHEHDHDMYTHRTTHAPLGSVRRPGPPFSSLRERPLSIASTLSAVSVVSEASTSSVLANTGERRRRSAVLLELDVDDATRSSLRRAEQALRASERDRQWDVRRSSWRERQGRSLHFQEDLPGAGEVEELEGPPEVEATTTAVPTAKLGRFSPQRLLYKTRSVPSSIALSAEDNMRPASPAISGPKRKSPSPSKVAAPRRSASTANLLSTGPTAVRHSLSPTRPTSPPQHEHFGTLPLRLSHLPPPQHELPSKFSASSGDSMVHVVSFGAGADKPRRGLKDRARTFSQASAGGLKSLKSKVGRSRSMRGKSNRLSLANLFVGLGGSSDESDADQAKQPADSSAKPPSAATSSGTSGHRPSTSISSYAPSTAAATSDSGRPSRKPSRLGFFRSTLKRDSSSSKRNSIRTRSSGQVSPSLISRPVSLSAGESFSPPSNDKRSSEATAPSVEVHSGDDKTKGGWASRLSQAVKGKNVAAKRALFENPVVGRHAHKITASTAASPDLTARARSRDPLSSVFPHVAAPVRPPRPSKNLESSDDTTFYGHRIPAVKSRAAALDALVIQSSAPRVRPKSSLPVAAKSRALPPPPMPSFLSGSVFPRGAAVKANSYPSNVRLPPAPVSPDPSTSARRHSPDSFDLTDSSLSPADLTSASYLSSSDEDRCASPARSFRSPSPARFRDLLPSAPAGSSPEKNERGLPMPQEASPTSARRQASPKKRAMGPEQVILMEDAKQQQGPFTEVCGATTDLADLLSGLEDTEDFNTSRQVGAPSATRSHIQYDVSDLSASLRGQLPHVDSIESLRSSISDVPVDLKQLINAVDDHISEVDVPYVVVEGFSMTGRAFADEDSDSSCSSSSSSSSDGSSDDDRTQNEDEGTRSLATYANHHDRPFLSVVGEHTTGLLGSDGGLTTCYDLTASSFEGHFSTAAAALRSMLAGPEPGVSSPPESATLRAFPPPASATLQAFQLAEIDEEPRSSSRDSLREALELGRPSNGERMFYEVDDAVPLSALLQDPSPTNSPEMSLMQARETAFLRHHLRSASAISSSEGTGESFFSTMGSPTPLPSTGRPLRQSLARYSQDRFPVKRPSHRARPVSEQSSMSSSDQGHNSSEQTTSSIAAPSTRSTNLSVSSLTSSPCPAPSRRHIPMLTSNALPLPSQPAFRFPPPKGAAVAEQTREWVASEGGEVGRHAPGSGSNSPRYVRSLERSSPGDPPPRPRLLDLDTDLVSPDTPPPSSPSDGELHVVDLGKSSRSSSEVAHAPLATVERKMRHGRQTSRSSSIMQSVIVEEAESPASPARPVSLELRAYLQPLSPIQEPPSPQTVPHGPLDDSPSVRIELAEVDYFSNAHIVDLEPHDDLDFTAETNRELTSRYFSFTYEAETELKRSPAIWPDTDYSREVIAHWLVPRTYHAILEFIFYSQTRFPSPPHLVRLSSWVPLAFDDPPTPPSPVRIPPPIVDSPPDAVDVVLTTRAAPVRRKPLAAKPLNRQVAELSRSTSSPSKKPKEDLSPFTALPPRLSSKLRSLRGGQTAPTENAKKVDTGFLGDNATRRRQGQFNAAMRKLEGVGAPAEQRSDEETDDTGVLEAKGEATEELSFTKTPRLSTVRPKVRHKAGLASMR</sequence>